<dbReference type="PANTHER" id="PTHR42693">
    <property type="entry name" value="ARYLSULFATASE FAMILY MEMBER"/>
    <property type="match status" value="1"/>
</dbReference>
<proteinExistence type="inferred from homology"/>
<reference evidence="9 10" key="1">
    <citation type="submission" date="2019-04" db="EMBL/GenBank/DDBJ databases">
        <authorList>
            <person name="Van Vliet M D."/>
        </authorList>
    </citation>
    <scope>NUCLEOTIDE SEQUENCE [LARGE SCALE GENOMIC DNA]</scope>
    <source>
        <strain evidence="9 10">F1</strain>
    </source>
</reference>
<dbReference type="PANTHER" id="PTHR42693:SF42">
    <property type="entry name" value="ARYLSULFATASE G"/>
    <property type="match status" value="1"/>
</dbReference>
<evidence type="ECO:0000256" key="3">
    <source>
        <dbReference type="ARBA" id="ARBA00022723"/>
    </source>
</evidence>
<comment type="cofactor">
    <cofactor evidence="1">
        <name>Ca(2+)</name>
        <dbReference type="ChEBI" id="CHEBI:29108"/>
    </cofactor>
</comment>
<evidence type="ECO:0000256" key="2">
    <source>
        <dbReference type="ARBA" id="ARBA00008779"/>
    </source>
</evidence>
<dbReference type="InterPro" id="IPR017850">
    <property type="entry name" value="Alkaline_phosphatase_core_sf"/>
</dbReference>
<dbReference type="Gene3D" id="3.30.1120.10">
    <property type="match status" value="1"/>
</dbReference>
<evidence type="ECO:0000313" key="10">
    <source>
        <dbReference type="Proteomes" id="UP000366872"/>
    </source>
</evidence>
<keyword evidence="6" id="KW-0106">Calcium</keyword>
<dbReference type="EMBL" id="CAAHFG010000001">
    <property type="protein sequence ID" value="VGO11464.1"/>
    <property type="molecule type" value="Genomic_DNA"/>
</dbReference>
<keyword evidence="3" id="KW-0479">Metal-binding</keyword>
<feature type="chain" id="PRO_5028860753" evidence="7">
    <location>
        <begin position="19"/>
        <end position="611"/>
    </location>
</feature>
<evidence type="ECO:0000256" key="5">
    <source>
        <dbReference type="ARBA" id="ARBA00022801"/>
    </source>
</evidence>
<evidence type="ECO:0000259" key="8">
    <source>
        <dbReference type="Pfam" id="PF00884"/>
    </source>
</evidence>
<evidence type="ECO:0000256" key="1">
    <source>
        <dbReference type="ARBA" id="ARBA00001913"/>
    </source>
</evidence>
<dbReference type="InterPro" id="IPR050738">
    <property type="entry name" value="Sulfatase"/>
</dbReference>
<evidence type="ECO:0000256" key="4">
    <source>
        <dbReference type="ARBA" id="ARBA00022729"/>
    </source>
</evidence>
<organism evidence="9 10">
    <name type="scientific">Pontiella desulfatans</name>
    <dbReference type="NCBI Taxonomy" id="2750659"/>
    <lineage>
        <taxon>Bacteria</taxon>
        <taxon>Pseudomonadati</taxon>
        <taxon>Kiritimatiellota</taxon>
        <taxon>Kiritimatiellia</taxon>
        <taxon>Kiritimatiellales</taxon>
        <taxon>Pontiellaceae</taxon>
        <taxon>Pontiella</taxon>
    </lineage>
</organism>
<dbReference type="AlphaFoldDB" id="A0A6C2TVG0"/>
<evidence type="ECO:0000256" key="6">
    <source>
        <dbReference type="ARBA" id="ARBA00022837"/>
    </source>
</evidence>
<dbReference type="InterPro" id="IPR024607">
    <property type="entry name" value="Sulfatase_CS"/>
</dbReference>
<dbReference type="PROSITE" id="PS00523">
    <property type="entry name" value="SULFATASE_1"/>
    <property type="match status" value="1"/>
</dbReference>
<dbReference type="Pfam" id="PF00884">
    <property type="entry name" value="Sulfatase"/>
    <property type="match status" value="1"/>
</dbReference>
<evidence type="ECO:0000313" key="9">
    <source>
        <dbReference type="EMBL" id="VGO11464.1"/>
    </source>
</evidence>
<feature type="domain" description="Sulfatase N-terminal" evidence="8">
    <location>
        <begin position="21"/>
        <end position="360"/>
    </location>
</feature>
<dbReference type="SUPFAM" id="SSF53649">
    <property type="entry name" value="Alkaline phosphatase-like"/>
    <property type="match status" value="1"/>
</dbReference>
<dbReference type="GO" id="GO:0004065">
    <property type="term" value="F:arylsulfatase activity"/>
    <property type="evidence" value="ECO:0007669"/>
    <property type="project" value="TreeGrafter"/>
</dbReference>
<evidence type="ECO:0000256" key="7">
    <source>
        <dbReference type="SAM" id="SignalP"/>
    </source>
</evidence>
<keyword evidence="4 7" id="KW-0732">Signal</keyword>
<comment type="similarity">
    <text evidence="2">Belongs to the sulfatase family.</text>
</comment>
<accession>A0A6C2TVG0</accession>
<keyword evidence="10" id="KW-1185">Reference proteome</keyword>
<feature type="signal peptide" evidence="7">
    <location>
        <begin position="1"/>
        <end position="18"/>
    </location>
</feature>
<gene>
    <name evidence="9" type="primary">atsA_1</name>
    <name evidence="9" type="ORF">PDESU_00008</name>
</gene>
<dbReference type="CDD" id="cd16144">
    <property type="entry name" value="ARS_like"/>
    <property type="match status" value="1"/>
</dbReference>
<dbReference type="Proteomes" id="UP000366872">
    <property type="component" value="Unassembled WGS sequence"/>
</dbReference>
<dbReference type="InterPro" id="IPR000917">
    <property type="entry name" value="Sulfatase_N"/>
</dbReference>
<dbReference type="Gene3D" id="3.40.720.10">
    <property type="entry name" value="Alkaline Phosphatase, subunit A"/>
    <property type="match status" value="1"/>
</dbReference>
<dbReference type="GO" id="GO:0046872">
    <property type="term" value="F:metal ion binding"/>
    <property type="evidence" value="ECO:0007669"/>
    <property type="project" value="UniProtKB-KW"/>
</dbReference>
<name>A0A6C2TVG0_PONDE</name>
<dbReference type="RefSeq" id="WP_222846977.1">
    <property type="nucleotide sequence ID" value="NZ_CAAHFG010000001.1"/>
</dbReference>
<sequence length="611" mass="67939">MKKLMLFLFVGLLATSHARQPNVLFIVVDDLGWKDTGCYGSSFYETPNVDRLAATGMRFTDAYSANPLCCPTRSSIMTGQYPVRTGFTSASGHIAGEHKHAEAHSASPDQRAAGPSSINYLPLEYYTLGEAFKDAGYATAFLGKWHMGHDPYIPENHGFDFVVGGREHPGPPGLDGNRKFFPPWDKKITLPANPPADKHIDDYLGDRAVEYIRENKNKPFFMCFWLYDVHAPFQSKPELVEKWKKKADPANPQHSPTMAAMVEVMDDNVGRVLDALEKNGMADDTIVIFTSDNGGNMYDVADGTTPTNNEPLRSGKGNNYEGGVRIPLIVRWPGKTKPGTVNPSVISTVDHYPSLLEMTGQQQRPLDHKDGVSYVPALQGRAHDRGPTLCDFTHFVPATMNVPNTWIREGDWKLLRFWFDGAGQEHRYELYNMKDDIGETKNLASAYPEKVQTMAAALDRYFKNSGSLKANRNEAYNGKTVGVWSAKGNGTIAAQDGALVLEAGQPQFDARTRVTPSLVSEAWLEFEARSAKGNIVSVQWTSHGAPDFGVPERNVAKALSNEWKPFRVKMDFPSRIKDVRFVLSNEGDVVELRNVKLLTPDGSVITEYEFY</sequence>
<keyword evidence="5" id="KW-0378">Hydrolase</keyword>
<protein>
    <submittedName>
        <fullName evidence="9">Arylsulfatase</fullName>
    </submittedName>
</protein>